<protein>
    <submittedName>
        <fullName evidence="2">Uncharacterized protein</fullName>
    </submittedName>
</protein>
<organism evidence="2 3">
    <name type="scientific">Sclerotinia nivalis</name>
    <dbReference type="NCBI Taxonomy" id="352851"/>
    <lineage>
        <taxon>Eukaryota</taxon>
        <taxon>Fungi</taxon>
        <taxon>Dikarya</taxon>
        <taxon>Ascomycota</taxon>
        <taxon>Pezizomycotina</taxon>
        <taxon>Leotiomycetes</taxon>
        <taxon>Helotiales</taxon>
        <taxon>Sclerotiniaceae</taxon>
        <taxon>Sclerotinia</taxon>
    </lineage>
</organism>
<evidence type="ECO:0000313" key="2">
    <source>
        <dbReference type="EMBL" id="KAJ8062805.1"/>
    </source>
</evidence>
<gene>
    <name evidence="2" type="ORF">OCU04_008063</name>
</gene>
<sequence length="71" mass="7872">EATNEKINVVFAIAREEIEILAKKYKHAKAQHLELRLHYIAFEPSKPVGKGKSGEANTYDASSSAQWSVTA</sequence>
<feature type="region of interest" description="Disordered" evidence="1">
    <location>
        <begin position="45"/>
        <end position="71"/>
    </location>
</feature>
<feature type="non-terminal residue" evidence="2">
    <location>
        <position position="1"/>
    </location>
</feature>
<comment type="caution">
    <text evidence="2">The sequence shown here is derived from an EMBL/GenBank/DDBJ whole genome shotgun (WGS) entry which is preliminary data.</text>
</comment>
<dbReference type="EMBL" id="JAPEIS010000009">
    <property type="protein sequence ID" value="KAJ8062805.1"/>
    <property type="molecule type" value="Genomic_DNA"/>
</dbReference>
<accession>A0A9X0DHN2</accession>
<evidence type="ECO:0000313" key="3">
    <source>
        <dbReference type="Proteomes" id="UP001152300"/>
    </source>
</evidence>
<name>A0A9X0DHN2_9HELO</name>
<keyword evidence="3" id="KW-1185">Reference proteome</keyword>
<reference evidence="2" key="1">
    <citation type="submission" date="2022-11" db="EMBL/GenBank/DDBJ databases">
        <title>Genome Resource of Sclerotinia nivalis Strain SnTB1, a Plant Pathogen Isolated from American Ginseng.</title>
        <authorList>
            <person name="Fan S."/>
        </authorList>
    </citation>
    <scope>NUCLEOTIDE SEQUENCE</scope>
    <source>
        <strain evidence="2">SnTB1</strain>
    </source>
</reference>
<dbReference type="Proteomes" id="UP001152300">
    <property type="component" value="Unassembled WGS sequence"/>
</dbReference>
<proteinExistence type="predicted"/>
<feature type="compositionally biased region" description="Polar residues" evidence="1">
    <location>
        <begin position="55"/>
        <end position="71"/>
    </location>
</feature>
<dbReference type="AlphaFoldDB" id="A0A9X0DHN2"/>
<evidence type="ECO:0000256" key="1">
    <source>
        <dbReference type="SAM" id="MobiDB-lite"/>
    </source>
</evidence>